<gene>
    <name evidence="7" type="ORF">Tsubulata_045804</name>
</gene>
<name>A0A9Q0GBV6_9ROSI</name>
<evidence type="ECO:0000313" key="7">
    <source>
        <dbReference type="EMBL" id="KAJ4846987.1"/>
    </source>
</evidence>
<evidence type="ECO:0000256" key="4">
    <source>
        <dbReference type="ARBA" id="ARBA00023163"/>
    </source>
</evidence>
<dbReference type="InterPro" id="IPR050913">
    <property type="entry name" value="AP2/ERF_ERF"/>
</dbReference>
<dbReference type="PRINTS" id="PR00367">
    <property type="entry name" value="ETHRSPELEMNT"/>
</dbReference>
<evidence type="ECO:0000313" key="8">
    <source>
        <dbReference type="Proteomes" id="UP001141552"/>
    </source>
</evidence>
<organism evidence="7 8">
    <name type="scientific">Turnera subulata</name>
    <dbReference type="NCBI Taxonomy" id="218843"/>
    <lineage>
        <taxon>Eukaryota</taxon>
        <taxon>Viridiplantae</taxon>
        <taxon>Streptophyta</taxon>
        <taxon>Embryophyta</taxon>
        <taxon>Tracheophyta</taxon>
        <taxon>Spermatophyta</taxon>
        <taxon>Magnoliopsida</taxon>
        <taxon>eudicotyledons</taxon>
        <taxon>Gunneridae</taxon>
        <taxon>Pentapetalae</taxon>
        <taxon>rosids</taxon>
        <taxon>fabids</taxon>
        <taxon>Malpighiales</taxon>
        <taxon>Passifloraceae</taxon>
        <taxon>Turnera</taxon>
    </lineage>
</organism>
<reference evidence="7" key="2">
    <citation type="journal article" date="2023" name="Plants (Basel)">
        <title>Annotation of the Turnera subulata (Passifloraceae) Draft Genome Reveals the S-Locus Evolved after the Divergence of Turneroideae from Passifloroideae in a Stepwise Manner.</title>
        <authorList>
            <person name="Henning P.M."/>
            <person name="Roalson E.H."/>
            <person name="Mir W."/>
            <person name="McCubbin A.G."/>
            <person name="Shore J.S."/>
        </authorList>
    </citation>
    <scope>NUCLEOTIDE SEQUENCE</scope>
    <source>
        <strain evidence="7">F60SS</strain>
    </source>
</reference>
<protein>
    <recommendedName>
        <fullName evidence="6">AP2/ERF domain-containing protein</fullName>
    </recommendedName>
</protein>
<dbReference type="PANTHER" id="PTHR31194">
    <property type="entry name" value="SHN SHINE , DNA BINDING / TRANSCRIPTION FACTOR"/>
    <property type="match status" value="1"/>
</dbReference>
<dbReference type="AlphaFoldDB" id="A0A9Q0GBV6"/>
<dbReference type="OrthoDB" id="1931494at2759"/>
<dbReference type="SMART" id="SM00380">
    <property type="entry name" value="AP2"/>
    <property type="match status" value="1"/>
</dbReference>
<evidence type="ECO:0000256" key="1">
    <source>
        <dbReference type="ARBA" id="ARBA00004123"/>
    </source>
</evidence>
<feature type="domain" description="AP2/ERF" evidence="6">
    <location>
        <begin position="21"/>
        <end position="78"/>
    </location>
</feature>
<dbReference type="SUPFAM" id="SSF54171">
    <property type="entry name" value="DNA-binding domain"/>
    <property type="match status" value="1"/>
</dbReference>
<comment type="caution">
    <text evidence="7">The sequence shown here is derived from an EMBL/GenBank/DDBJ whole genome shotgun (WGS) entry which is preliminary data.</text>
</comment>
<dbReference type="EMBL" id="JAKUCV010001299">
    <property type="protein sequence ID" value="KAJ4846987.1"/>
    <property type="molecule type" value="Genomic_DNA"/>
</dbReference>
<dbReference type="GO" id="GO:0003700">
    <property type="term" value="F:DNA-binding transcription factor activity"/>
    <property type="evidence" value="ECO:0007669"/>
    <property type="project" value="InterPro"/>
</dbReference>
<sequence length="146" mass="16868">MSASRRRRRNHSGTSSFKEIRYKGVRKRLLGRYGAEIRDPGKRTRLWLGTFDTPEEAARAYDAAALQLCVPRRRLTSSRRLRSSNPTSTPKTIGGNSVCLNSSIQKQVFLFQYSVEQQVVLFPKTNFPLSGNFGRERVKFWKRQNE</sequence>
<dbReference type="Proteomes" id="UP001141552">
    <property type="component" value="Unassembled WGS sequence"/>
</dbReference>
<dbReference type="Pfam" id="PF00847">
    <property type="entry name" value="AP2"/>
    <property type="match status" value="1"/>
</dbReference>
<keyword evidence="3" id="KW-0238">DNA-binding</keyword>
<evidence type="ECO:0000256" key="5">
    <source>
        <dbReference type="ARBA" id="ARBA00023242"/>
    </source>
</evidence>
<dbReference type="GO" id="GO:0003677">
    <property type="term" value="F:DNA binding"/>
    <property type="evidence" value="ECO:0007669"/>
    <property type="project" value="UniProtKB-KW"/>
</dbReference>
<comment type="subcellular location">
    <subcellularLocation>
        <location evidence="1">Nucleus</location>
    </subcellularLocation>
</comment>
<evidence type="ECO:0000259" key="6">
    <source>
        <dbReference type="PROSITE" id="PS51032"/>
    </source>
</evidence>
<keyword evidence="2" id="KW-0805">Transcription regulation</keyword>
<keyword evidence="5" id="KW-0539">Nucleus</keyword>
<dbReference type="InterPro" id="IPR001471">
    <property type="entry name" value="AP2/ERF_dom"/>
</dbReference>
<dbReference type="InterPro" id="IPR036955">
    <property type="entry name" value="AP2/ERF_dom_sf"/>
</dbReference>
<keyword evidence="4" id="KW-0804">Transcription</keyword>
<accession>A0A9Q0GBV6</accession>
<proteinExistence type="predicted"/>
<dbReference type="PANTHER" id="PTHR31194:SF189">
    <property type="entry name" value="AP2_ERF DOMAIN-CONTAINING PROTEIN"/>
    <property type="match status" value="1"/>
</dbReference>
<dbReference type="InterPro" id="IPR016177">
    <property type="entry name" value="DNA-bd_dom_sf"/>
</dbReference>
<evidence type="ECO:0000256" key="2">
    <source>
        <dbReference type="ARBA" id="ARBA00023015"/>
    </source>
</evidence>
<dbReference type="PROSITE" id="PS51032">
    <property type="entry name" value="AP2_ERF"/>
    <property type="match status" value="1"/>
</dbReference>
<dbReference type="Gene3D" id="3.30.730.10">
    <property type="entry name" value="AP2/ERF domain"/>
    <property type="match status" value="1"/>
</dbReference>
<evidence type="ECO:0000256" key="3">
    <source>
        <dbReference type="ARBA" id="ARBA00023125"/>
    </source>
</evidence>
<reference evidence="7" key="1">
    <citation type="submission" date="2022-02" db="EMBL/GenBank/DDBJ databases">
        <authorList>
            <person name="Henning P.M."/>
            <person name="McCubbin A.G."/>
            <person name="Shore J.S."/>
        </authorList>
    </citation>
    <scope>NUCLEOTIDE SEQUENCE</scope>
    <source>
        <strain evidence="7">F60SS</strain>
        <tissue evidence="7">Leaves</tissue>
    </source>
</reference>
<dbReference type="CDD" id="cd00018">
    <property type="entry name" value="AP2"/>
    <property type="match status" value="1"/>
</dbReference>
<keyword evidence="8" id="KW-1185">Reference proteome</keyword>
<dbReference type="GO" id="GO:0005634">
    <property type="term" value="C:nucleus"/>
    <property type="evidence" value="ECO:0007669"/>
    <property type="project" value="UniProtKB-SubCell"/>
</dbReference>